<keyword evidence="6" id="KW-0285">Flavoprotein</keyword>
<evidence type="ECO:0000313" key="20">
    <source>
        <dbReference type="Proteomes" id="UP000551501"/>
    </source>
</evidence>
<comment type="cofactor">
    <cofactor evidence="14">
        <name>Mg(2+)</name>
        <dbReference type="ChEBI" id="CHEBI:18420"/>
    </cofactor>
    <text evidence="14">Binds 1 Mg(2+) ion per subunit.</text>
</comment>
<evidence type="ECO:0000256" key="6">
    <source>
        <dbReference type="ARBA" id="ARBA00022630"/>
    </source>
</evidence>
<dbReference type="InterPro" id="IPR039368">
    <property type="entry name" value="AHAS_TPP"/>
</dbReference>
<comment type="pathway">
    <text evidence="1 14">Amino-acid biosynthesis; L-isoleucine biosynthesis; L-isoleucine from 2-oxobutanoate: step 1/4.</text>
</comment>
<dbReference type="FunFam" id="3.40.50.970:FF:000007">
    <property type="entry name" value="Acetolactate synthase"/>
    <property type="match status" value="1"/>
</dbReference>
<feature type="domain" description="Thiamine pyrophosphate enzyme N-terminal TPP-binding" evidence="18">
    <location>
        <begin position="32"/>
        <end position="143"/>
    </location>
</feature>
<evidence type="ECO:0000256" key="15">
    <source>
        <dbReference type="SAM" id="MobiDB-lite"/>
    </source>
</evidence>
<keyword evidence="5 14" id="KW-0028">Amino-acid biosynthesis</keyword>
<dbReference type="InterPro" id="IPR045229">
    <property type="entry name" value="TPP_enz"/>
</dbReference>
<evidence type="ECO:0000259" key="16">
    <source>
        <dbReference type="Pfam" id="PF00205"/>
    </source>
</evidence>
<sequence length="610" mass="64181">MAILHTKAPAPRGVRTTPANIARDDGASTAPMSGALALVRSLEALRVEAVFGVPTRDLLSVWTQLVCSPAVRAVRARHEQGSGHAAAGYATATGRTGVFVAGAGASTTNSITALADANMDSVPVVAIAVQVGHDDIGRDSSRDVDVIGITRSITKHSFLVTDAGNLPRILAEAFHIAATGRPGPVVVAVPSDVLSDTTTFDWPAEVDLPGYDYPTTASEDSIRPAAQEILAASAPVLYVGGGVVRASAAGALRELADLTGIPVVTTLMARGAFPDGHPLHYGMPGMHGSVAAVAALQKSDLIIALGARFDDRVTGATQSFAPDARVIHIDIDPAEIGKNRRVNIGIVGHARTAIRDLSKVLQSELARGRKCDIGVWVGYLDRMRTNYPLSYNDPADGSLSPERVVETVGRLSSNGTIFASGVGQHQMWAANFIQFDTPRTWLNSGGLGTMGYSVPAAIGAQVGNPDREVWAVDGDGCFQMTGRELACAAEEGLPIKVALINNGNLGMVRQLQKVHYGGRHHSVDLATPTRRVPDFVAFAEALGCIGLRCERRDQLKETIELARAVTDRPVIIDFVVGDDLMVWPMIAAGASNNEISVADGIRPLFSDAGK</sequence>
<dbReference type="PANTHER" id="PTHR18968:SF13">
    <property type="entry name" value="ACETOLACTATE SYNTHASE CATALYTIC SUBUNIT, MITOCHONDRIAL"/>
    <property type="match status" value="1"/>
</dbReference>
<dbReference type="SUPFAM" id="SSF52467">
    <property type="entry name" value="DHS-like NAD/FAD-binding domain"/>
    <property type="match status" value="1"/>
</dbReference>
<dbReference type="Proteomes" id="UP000551501">
    <property type="component" value="Unassembled WGS sequence"/>
</dbReference>
<dbReference type="GO" id="GO:0030976">
    <property type="term" value="F:thiamine pyrophosphate binding"/>
    <property type="evidence" value="ECO:0007669"/>
    <property type="project" value="UniProtKB-UniRule"/>
</dbReference>
<evidence type="ECO:0000256" key="9">
    <source>
        <dbReference type="ARBA" id="ARBA00022827"/>
    </source>
</evidence>
<dbReference type="InterPro" id="IPR029061">
    <property type="entry name" value="THDP-binding"/>
</dbReference>
<reference evidence="19 20" key="1">
    <citation type="submission" date="2020-08" db="EMBL/GenBank/DDBJ databases">
        <title>Sequencing the genomes of 1000 actinobacteria strains.</title>
        <authorList>
            <person name="Klenk H.-P."/>
        </authorList>
    </citation>
    <scope>NUCLEOTIDE SEQUENCE [LARGE SCALE GENOMIC DNA]</scope>
    <source>
        <strain evidence="19 20">DSM 45298</strain>
    </source>
</reference>
<dbReference type="UniPathway" id="UPA00047">
    <property type="reaction ID" value="UER00055"/>
</dbReference>
<dbReference type="GO" id="GO:0009099">
    <property type="term" value="P:L-valine biosynthetic process"/>
    <property type="evidence" value="ECO:0007669"/>
    <property type="project" value="UniProtKB-UniPathway"/>
</dbReference>
<dbReference type="GO" id="GO:0005948">
    <property type="term" value="C:acetolactate synthase complex"/>
    <property type="evidence" value="ECO:0007669"/>
    <property type="project" value="TreeGrafter"/>
</dbReference>
<dbReference type="GO" id="GO:0000287">
    <property type="term" value="F:magnesium ion binding"/>
    <property type="evidence" value="ECO:0007669"/>
    <property type="project" value="UniProtKB-UniRule"/>
</dbReference>
<keyword evidence="7 14" id="KW-0808">Transferase</keyword>
<dbReference type="FunFam" id="3.40.50.1220:FF:000008">
    <property type="entry name" value="Acetolactate synthase"/>
    <property type="match status" value="1"/>
</dbReference>
<evidence type="ECO:0000256" key="14">
    <source>
        <dbReference type="RuleBase" id="RU003591"/>
    </source>
</evidence>
<dbReference type="RefSeq" id="WP_183369220.1">
    <property type="nucleotide sequence ID" value="NZ_BAABHL010000079.1"/>
</dbReference>
<dbReference type="InterPro" id="IPR011766">
    <property type="entry name" value="TPP_enzyme_TPP-bd"/>
</dbReference>
<keyword evidence="11 14" id="KW-0786">Thiamine pyrophosphate</keyword>
<dbReference type="GO" id="GO:0050660">
    <property type="term" value="F:flavin adenine dinucleotide binding"/>
    <property type="evidence" value="ECO:0007669"/>
    <property type="project" value="InterPro"/>
</dbReference>
<dbReference type="GO" id="GO:0009097">
    <property type="term" value="P:isoleucine biosynthetic process"/>
    <property type="evidence" value="ECO:0007669"/>
    <property type="project" value="UniProtKB-UniPathway"/>
</dbReference>
<feature type="region of interest" description="Disordered" evidence="15">
    <location>
        <begin position="1"/>
        <end position="26"/>
    </location>
</feature>
<keyword evidence="10 14" id="KW-0460">Magnesium</keyword>
<dbReference type="CDD" id="cd07035">
    <property type="entry name" value="TPP_PYR_POX_like"/>
    <property type="match status" value="1"/>
</dbReference>
<comment type="similarity">
    <text evidence="3 14">Belongs to the TPP enzyme family.</text>
</comment>
<feature type="domain" description="Thiamine pyrophosphate enzyme central" evidence="16">
    <location>
        <begin position="223"/>
        <end position="357"/>
    </location>
</feature>
<keyword evidence="20" id="KW-1185">Reference proteome</keyword>
<dbReference type="InterPro" id="IPR012001">
    <property type="entry name" value="Thiamin_PyroP_enz_TPP-bd_dom"/>
</dbReference>
<evidence type="ECO:0000256" key="3">
    <source>
        <dbReference type="ARBA" id="ARBA00007812"/>
    </source>
</evidence>
<dbReference type="Gene3D" id="3.40.50.1220">
    <property type="entry name" value="TPP-binding domain"/>
    <property type="match status" value="1"/>
</dbReference>
<gene>
    <name evidence="19" type="ORF">BKA16_000549</name>
</gene>
<dbReference type="Pfam" id="PF02775">
    <property type="entry name" value="TPP_enzyme_C"/>
    <property type="match status" value="1"/>
</dbReference>
<dbReference type="InterPro" id="IPR012000">
    <property type="entry name" value="Thiamin_PyroP_enz_cen_dom"/>
</dbReference>
<dbReference type="Gene3D" id="3.40.50.970">
    <property type="match status" value="2"/>
</dbReference>
<evidence type="ECO:0000256" key="13">
    <source>
        <dbReference type="ARBA" id="ARBA00048670"/>
    </source>
</evidence>
<evidence type="ECO:0000313" key="19">
    <source>
        <dbReference type="EMBL" id="MBB4133997.1"/>
    </source>
</evidence>
<dbReference type="SUPFAM" id="SSF52518">
    <property type="entry name" value="Thiamin diphosphate-binding fold (THDP-binding)"/>
    <property type="match status" value="2"/>
</dbReference>
<keyword evidence="12 14" id="KW-0100">Branched-chain amino acid biosynthesis</keyword>
<name>A0A840F347_9ACTN</name>
<evidence type="ECO:0000256" key="10">
    <source>
        <dbReference type="ARBA" id="ARBA00022842"/>
    </source>
</evidence>
<dbReference type="EMBL" id="JACIFP010000001">
    <property type="protein sequence ID" value="MBB4133997.1"/>
    <property type="molecule type" value="Genomic_DNA"/>
</dbReference>
<feature type="domain" description="Thiamine pyrophosphate enzyme TPP-binding" evidence="17">
    <location>
        <begin position="421"/>
        <end position="574"/>
    </location>
</feature>
<dbReference type="PANTHER" id="PTHR18968">
    <property type="entry name" value="THIAMINE PYROPHOSPHATE ENZYMES"/>
    <property type="match status" value="1"/>
</dbReference>
<comment type="catalytic activity">
    <reaction evidence="13 14">
        <text>2 pyruvate + H(+) = (2S)-2-acetolactate + CO2</text>
        <dbReference type="Rhea" id="RHEA:25249"/>
        <dbReference type="ChEBI" id="CHEBI:15361"/>
        <dbReference type="ChEBI" id="CHEBI:15378"/>
        <dbReference type="ChEBI" id="CHEBI:16526"/>
        <dbReference type="ChEBI" id="CHEBI:58476"/>
        <dbReference type="EC" id="2.2.1.6"/>
    </reaction>
</comment>
<evidence type="ECO:0000256" key="2">
    <source>
        <dbReference type="ARBA" id="ARBA00005025"/>
    </source>
</evidence>
<evidence type="ECO:0000256" key="1">
    <source>
        <dbReference type="ARBA" id="ARBA00004974"/>
    </source>
</evidence>
<dbReference type="NCBIfam" id="TIGR00118">
    <property type="entry name" value="acolac_lg"/>
    <property type="match status" value="1"/>
</dbReference>
<proteinExistence type="inferred from homology"/>
<comment type="cofactor">
    <cofactor evidence="14">
        <name>thiamine diphosphate</name>
        <dbReference type="ChEBI" id="CHEBI:58937"/>
    </cofactor>
    <text evidence="14">Binds 1 thiamine pyrophosphate per subunit.</text>
</comment>
<keyword evidence="8 14" id="KW-0479">Metal-binding</keyword>
<dbReference type="GO" id="GO:0003984">
    <property type="term" value="F:acetolactate synthase activity"/>
    <property type="evidence" value="ECO:0007669"/>
    <property type="project" value="UniProtKB-EC"/>
</dbReference>
<comment type="pathway">
    <text evidence="2 14">Amino-acid biosynthesis; L-valine biosynthesis; L-valine from pyruvate: step 1/4.</text>
</comment>
<dbReference type="CDD" id="cd02015">
    <property type="entry name" value="TPP_AHAS"/>
    <property type="match status" value="1"/>
</dbReference>
<dbReference type="EC" id="2.2.1.6" evidence="4 14"/>
<dbReference type="InterPro" id="IPR012846">
    <property type="entry name" value="Acetolactate_synth_lsu"/>
</dbReference>
<dbReference type="InterPro" id="IPR000399">
    <property type="entry name" value="TPP-bd_CS"/>
</dbReference>
<protein>
    <recommendedName>
        <fullName evidence="4 14">Acetolactate synthase</fullName>
        <ecNumber evidence="4 14">2.2.1.6</ecNumber>
    </recommendedName>
</protein>
<dbReference type="Pfam" id="PF02776">
    <property type="entry name" value="TPP_enzyme_N"/>
    <property type="match status" value="1"/>
</dbReference>
<evidence type="ECO:0000256" key="12">
    <source>
        <dbReference type="ARBA" id="ARBA00023304"/>
    </source>
</evidence>
<evidence type="ECO:0000256" key="4">
    <source>
        <dbReference type="ARBA" id="ARBA00013145"/>
    </source>
</evidence>
<dbReference type="PROSITE" id="PS00187">
    <property type="entry name" value="TPP_ENZYMES"/>
    <property type="match status" value="1"/>
</dbReference>
<evidence type="ECO:0000256" key="5">
    <source>
        <dbReference type="ARBA" id="ARBA00022605"/>
    </source>
</evidence>
<evidence type="ECO:0000259" key="18">
    <source>
        <dbReference type="Pfam" id="PF02776"/>
    </source>
</evidence>
<evidence type="ECO:0000256" key="7">
    <source>
        <dbReference type="ARBA" id="ARBA00022679"/>
    </source>
</evidence>
<evidence type="ECO:0000259" key="17">
    <source>
        <dbReference type="Pfam" id="PF02775"/>
    </source>
</evidence>
<evidence type="ECO:0000256" key="8">
    <source>
        <dbReference type="ARBA" id="ARBA00022723"/>
    </source>
</evidence>
<keyword evidence="9" id="KW-0274">FAD</keyword>
<evidence type="ECO:0000256" key="11">
    <source>
        <dbReference type="ARBA" id="ARBA00023052"/>
    </source>
</evidence>
<organism evidence="19 20">
    <name type="scientific">Gordonia humi</name>
    <dbReference type="NCBI Taxonomy" id="686429"/>
    <lineage>
        <taxon>Bacteria</taxon>
        <taxon>Bacillati</taxon>
        <taxon>Actinomycetota</taxon>
        <taxon>Actinomycetes</taxon>
        <taxon>Mycobacteriales</taxon>
        <taxon>Gordoniaceae</taxon>
        <taxon>Gordonia</taxon>
    </lineage>
</organism>
<accession>A0A840F347</accession>
<comment type="caution">
    <text evidence="19">The sequence shown here is derived from an EMBL/GenBank/DDBJ whole genome shotgun (WGS) entry which is preliminary data.</text>
</comment>
<dbReference type="AlphaFoldDB" id="A0A840F347"/>
<dbReference type="InterPro" id="IPR029035">
    <property type="entry name" value="DHS-like_NAD/FAD-binding_dom"/>
</dbReference>
<dbReference type="Pfam" id="PF00205">
    <property type="entry name" value="TPP_enzyme_M"/>
    <property type="match status" value="1"/>
</dbReference>
<dbReference type="UniPathway" id="UPA00049">
    <property type="reaction ID" value="UER00059"/>
</dbReference>